<feature type="chain" id="PRO_5038404769" description="DUF3993 domain-containing protein" evidence="1">
    <location>
        <begin position="22"/>
        <end position="164"/>
    </location>
</feature>
<evidence type="ECO:0000313" key="2">
    <source>
        <dbReference type="EMBL" id="NYE05376.1"/>
    </source>
</evidence>
<reference evidence="3" key="2">
    <citation type="submission" date="2020-08" db="EMBL/GenBank/DDBJ databases">
        <title>The Agave Microbiome: Exploring the role of microbial communities in plant adaptations to desert environments.</title>
        <authorList>
            <person name="Partida-Martinez L.P."/>
        </authorList>
    </citation>
    <scope>NUCLEOTIDE SEQUENCE [LARGE SCALE GENOMIC DNA]</scope>
    <source>
        <strain evidence="3">AT2.8</strain>
    </source>
</reference>
<dbReference type="Pfam" id="PF13158">
    <property type="entry name" value="DUF3993"/>
    <property type="match status" value="1"/>
</dbReference>
<dbReference type="InterPro" id="IPR025056">
    <property type="entry name" value="DUF3993"/>
</dbReference>
<protein>
    <recommendedName>
        <fullName evidence="4">DUF3993 domain-containing protein</fullName>
    </recommendedName>
</protein>
<dbReference type="EMBL" id="JACCBX010000004">
    <property type="protein sequence ID" value="NYE05376.1"/>
    <property type="molecule type" value="Genomic_DNA"/>
</dbReference>
<proteinExistence type="predicted"/>
<feature type="signal peptide" evidence="1">
    <location>
        <begin position="1"/>
        <end position="21"/>
    </location>
</feature>
<reference evidence="3" key="1">
    <citation type="submission" date="2020-07" db="EMBL/GenBank/DDBJ databases">
        <authorList>
            <person name="Partida-Martinez L."/>
            <person name="Huntemann M."/>
            <person name="Clum A."/>
            <person name="Wang J."/>
            <person name="Palaniappan K."/>
            <person name="Ritter S."/>
            <person name="Chen I.-M."/>
            <person name="Stamatis D."/>
            <person name="Reddy T."/>
            <person name="O'Malley R."/>
            <person name="Daum C."/>
            <person name="Shapiro N."/>
            <person name="Ivanova N."/>
            <person name="Kyrpides N."/>
            <person name="Woyke T."/>
        </authorList>
    </citation>
    <scope>NUCLEOTIDE SEQUENCE [LARGE SCALE GENOMIC DNA]</scope>
    <source>
        <strain evidence="3">AT2.8</strain>
    </source>
</reference>
<keyword evidence="1" id="KW-0732">Signal</keyword>
<evidence type="ECO:0000256" key="1">
    <source>
        <dbReference type="SAM" id="SignalP"/>
    </source>
</evidence>
<sequence>MKKTLLILFIVLLLIPLSPNAKDSLSDKNDVFSFLQKAFQAQISLSDQTRTKQEIRDVLNPYFSEEYQKLFWDENIFEEEGKFVTYGSDFAFYYIPFFQYSGETKVVIFPESIYVLQFFPSTTDGPVSYEDHYEGIMLKKMDGSWKIADYLYDNIPKSIIEKAY</sequence>
<comment type="caution">
    <text evidence="2">The sequence shown here is derived from an EMBL/GenBank/DDBJ whole genome shotgun (WGS) entry which is preliminary data.</text>
</comment>
<evidence type="ECO:0008006" key="4">
    <source>
        <dbReference type="Google" id="ProtNLM"/>
    </source>
</evidence>
<organism evidence="2 3">
    <name type="scientific">Neobacillus niacini</name>
    <dbReference type="NCBI Taxonomy" id="86668"/>
    <lineage>
        <taxon>Bacteria</taxon>
        <taxon>Bacillati</taxon>
        <taxon>Bacillota</taxon>
        <taxon>Bacilli</taxon>
        <taxon>Bacillales</taxon>
        <taxon>Bacillaceae</taxon>
        <taxon>Neobacillus</taxon>
    </lineage>
</organism>
<accession>A0A852TC55</accession>
<name>A0A852TC55_9BACI</name>
<dbReference type="Proteomes" id="UP000548423">
    <property type="component" value="Unassembled WGS sequence"/>
</dbReference>
<gene>
    <name evidence="2" type="ORF">F4694_002129</name>
</gene>
<dbReference type="AlphaFoldDB" id="A0A852TC55"/>
<evidence type="ECO:0000313" key="3">
    <source>
        <dbReference type="Proteomes" id="UP000548423"/>
    </source>
</evidence>